<feature type="compositionally biased region" description="Low complexity" evidence="1">
    <location>
        <begin position="29"/>
        <end position="59"/>
    </location>
</feature>
<dbReference type="EMBL" id="CM018044">
    <property type="protein sequence ID" value="KAA8529054.1"/>
    <property type="molecule type" value="Genomic_DNA"/>
</dbReference>
<feature type="compositionally biased region" description="Basic and acidic residues" evidence="1">
    <location>
        <begin position="99"/>
        <end position="115"/>
    </location>
</feature>
<feature type="region of interest" description="Disordered" evidence="1">
    <location>
        <begin position="135"/>
        <end position="257"/>
    </location>
</feature>
<evidence type="ECO:0000313" key="2">
    <source>
        <dbReference type="EMBL" id="KAA8529054.1"/>
    </source>
</evidence>
<sequence>MTEEQNEPQEQQIDVIEVKNQPVKHQKGVAAQQDQQQEVEVAEEQNQQEVQQSEASEGQDQQGQSNEVRREILQSCGDGDIGVVDDLRVLPGEFPGPIMKEEKKEFSEKAEEQRIKNPIGEGKLFDIYGLRAQQQPEFPCPARSSELKPIDDQAQQQQQVQGKSEGRQLRPRPPKAEPTRGTTVAALLSLQRQHEKQQQQLECQHQGWSSRPKPDNDTSVGELLRSGRQHQHQQPAKRGRGRPPKLQGGGRLPQQQHINCGYVIKDSGGVVKATAAIFQEECSPQ</sequence>
<evidence type="ECO:0000313" key="3">
    <source>
        <dbReference type="Proteomes" id="UP000325577"/>
    </source>
</evidence>
<organism evidence="2 3">
    <name type="scientific">Nyssa sinensis</name>
    <dbReference type="NCBI Taxonomy" id="561372"/>
    <lineage>
        <taxon>Eukaryota</taxon>
        <taxon>Viridiplantae</taxon>
        <taxon>Streptophyta</taxon>
        <taxon>Embryophyta</taxon>
        <taxon>Tracheophyta</taxon>
        <taxon>Spermatophyta</taxon>
        <taxon>Magnoliopsida</taxon>
        <taxon>eudicotyledons</taxon>
        <taxon>Gunneridae</taxon>
        <taxon>Pentapetalae</taxon>
        <taxon>asterids</taxon>
        <taxon>Cornales</taxon>
        <taxon>Nyssaceae</taxon>
        <taxon>Nyssa</taxon>
    </lineage>
</organism>
<feature type="compositionally biased region" description="Basic and acidic residues" evidence="1">
    <location>
        <begin position="164"/>
        <end position="178"/>
    </location>
</feature>
<keyword evidence="3" id="KW-1185">Reference proteome</keyword>
<feature type="region of interest" description="Disordered" evidence="1">
    <location>
        <begin position="1"/>
        <end position="117"/>
    </location>
</feature>
<dbReference type="AlphaFoldDB" id="A0A5J5AFL7"/>
<gene>
    <name evidence="2" type="ORF">F0562_033458</name>
</gene>
<proteinExistence type="predicted"/>
<accession>A0A5J5AFL7</accession>
<reference evidence="2 3" key="1">
    <citation type="submission" date="2019-09" db="EMBL/GenBank/DDBJ databases">
        <title>A chromosome-level genome assembly of the Chinese tupelo Nyssa sinensis.</title>
        <authorList>
            <person name="Yang X."/>
            <person name="Kang M."/>
            <person name="Yang Y."/>
            <person name="Xiong H."/>
            <person name="Wang M."/>
            <person name="Zhang Z."/>
            <person name="Wang Z."/>
            <person name="Wu H."/>
            <person name="Ma T."/>
            <person name="Liu J."/>
            <person name="Xi Z."/>
        </authorList>
    </citation>
    <scope>NUCLEOTIDE SEQUENCE [LARGE SCALE GENOMIC DNA]</scope>
    <source>
        <strain evidence="2">J267</strain>
        <tissue evidence="2">Leaf</tissue>
    </source>
</reference>
<name>A0A5J5AFL7_9ASTE</name>
<feature type="compositionally biased region" description="Basic residues" evidence="1">
    <location>
        <begin position="227"/>
        <end position="243"/>
    </location>
</feature>
<protein>
    <submittedName>
        <fullName evidence="2">Uncharacterized protein</fullName>
    </submittedName>
</protein>
<evidence type="ECO:0000256" key="1">
    <source>
        <dbReference type="SAM" id="MobiDB-lite"/>
    </source>
</evidence>
<dbReference type="Proteomes" id="UP000325577">
    <property type="component" value="Linkage Group LG20"/>
</dbReference>